<feature type="binding site" evidence="2">
    <location>
        <position position="89"/>
    </location>
    <ligand>
        <name>prephenate</name>
        <dbReference type="ChEBI" id="CHEBI:29934"/>
    </ligand>
</feature>
<evidence type="ECO:0000256" key="2">
    <source>
        <dbReference type="PIRSR" id="PIRSR005965-1"/>
    </source>
</evidence>
<dbReference type="InterPro" id="IPR035959">
    <property type="entry name" value="RutC-like_sf"/>
</dbReference>
<keyword evidence="3 4" id="KW-0413">Isomerase</keyword>
<comment type="catalytic activity">
    <reaction evidence="3">
        <text>chorismate = prephenate</text>
        <dbReference type="Rhea" id="RHEA:13897"/>
        <dbReference type="ChEBI" id="CHEBI:29748"/>
        <dbReference type="ChEBI" id="CHEBI:29934"/>
        <dbReference type="EC" id="5.4.99.5"/>
    </reaction>
</comment>
<dbReference type="CDD" id="cd02185">
    <property type="entry name" value="AroH"/>
    <property type="match status" value="1"/>
</dbReference>
<dbReference type="GO" id="GO:0046417">
    <property type="term" value="P:chorismate metabolic process"/>
    <property type="evidence" value="ECO:0007669"/>
    <property type="project" value="TreeGrafter"/>
</dbReference>
<proteinExistence type="predicted"/>
<reference evidence="4" key="1">
    <citation type="submission" date="2021-01" db="EMBL/GenBank/DDBJ databases">
        <title>Lacisediminihabitans sp. nov. strain G11-30, isolated from Antarctic Soil.</title>
        <authorList>
            <person name="Li J."/>
        </authorList>
    </citation>
    <scope>NUCLEOTIDE SEQUENCE</scope>
    <source>
        <strain evidence="4">G11-30</strain>
    </source>
</reference>
<dbReference type="PANTHER" id="PTHR21164:SF0">
    <property type="entry name" value="CHORISMATE MUTASE AROH"/>
    <property type="match status" value="1"/>
</dbReference>
<dbReference type="GO" id="GO:0008652">
    <property type="term" value="P:amino acid biosynthetic process"/>
    <property type="evidence" value="ECO:0007669"/>
    <property type="project" value="UniProtKB-UniRule"/>
</dbReference>
<sequence>MAVRAIRGAIQLDRDDPDEVLRSTAELLSKALHANEIDTDALISVMFTATRDITSEFPALAARQLGLGDVPLMCAVEMDVVGSMPRVVRLMALVESDTPRKYIQHTYLRGATALRVDLAQ</sequence>
<dbReference type="PROSITE" id="PS51167">
    <property type="entry name" value="CHORISMATE_MUT_1"/>
    <property type="match status" value="1"/>
</dbReference>
<dbReference type="RefSeq" id="WP_200556212.1">
    <property type="nucleotide sequence ID" value="NZ_JAEPES010000003.1"/>
</dbReference>
<protein>
    <recommendedName>
        <fullName evidence="1 3">chorismate mutase</fullName>
        <ecNumber evidence="1 3">5.4.99.5</ecNumber>
    </recommendedName>
</protein>
<dbReference type="EMBL" id="JAEPES010000003">
    <property type="protein sequence ID" value="MBK4347659.1"/>
    <property type="molecule type" value="Genomic_DNA"/>
</dbReference>
<feature type="binding site" evidence="2">
    <location>
        <position position="107"/>
    </location>
    <ligand>
        <name>prephenate</name>
        <dbReference type="ChEBI" id="CHEBI:29934"/>
    </ligand>
</feature>
<dbReference type="SUPFAM" id="SSF55298">
    <property type="entry name" value="YjgF-like"/>
    <property type="match status" value="1"/>
</dbReference>
<evidence type="ECO:0000256" key="3">
    <source>
        <dbReference type="PROSITE-ProRule" id="PRU00514"/>
    </source>
</evidence>
<comment type="caution">
    <text evidence="4">The sequence shown here is derived from an EMBL/GenBank/DDBJ whole genome shotgun (WGS) entry which is preliminary data.</text>
</comment>
<keyword evidence="2 3" id="KW-0057">Aromatic amino acid biosynthesis</keyword>
<dbReference type="GO" id="GO:0004106">
    <property type="term" value="F:chorismate mutase activity"/>
    <property type="evidence" value="ECO:0007669"/>
    <property type="project" value="UniProtKB-UniRule"/>
</dbReference>
<dbReference type="AlphaFoldDB" id="A0A934W3W2"/>
<evidence type="ECO:0000256" key="1">
    <source>
        <dbReference type="NCBIfam" id="TIGR01796"/>
    </source>
</evidence>
<dbReference type="GO" id="GO:0009073">
    <property type="term" value="P:aromatic amino acid family biosynthetic process"/>
    <property type="evidence" value="ECO:0007669"/>
    <property type="project" value="UniProtKB-UniRule"/>
</dbReference>
<feature type="binding site" evidence="2">
    <location>
        <position position="7"/>
    </location>
    <ligand>
        <name>prephenate</name>
        <dbReference type="ChEBI" id="CHEBI:29934"/>
    </ligand>
</feature>
<evidence type="ECO:0000313" key="4">
    <source>
        <dbReference type="EMBL" id="MBK4347659.1"/>
    </source>
</evidence>
<dbReference type="NCBIfam" id="TIGR01796">
    <property type="entry name" value="CM_mono_aroH"/>
    <property type="match status" value="1"/>
</dbReference>
<dbReference type="Pfam" id="PF07736">
    <property type="entry name" value="CM_1"/>
    <property type="match status" value="1"/>
</dbReference>
<gene>
    <name evidence="4" type="primary">aroH</name>
    <name evidence="4" type="ORF">IV501_08435</name>
</gene>
<name>A0A934W3W2_9MICO</name>
<accession>A0A934W3W2</accession>
<keyword evidence="2 3" id="KW-0028">Amino-acid biosynthesis</keyword>
<dbReference type="InterPro" id="IPR008243">
    <property type="entry name" value="Chorismate_mutase_AroH"/>
</dbReference>
<dbReference type="Gene3D" id="3.30.1330.40">
    <property type="entry name" value="RutC-like"/>
    <property type="match status" value="1"/>
</dbReference>
<evidence type="ECO:0000313" key="5">
    <source>
        <dbReference type="Proteomes" id="UP000636458"/>
    </source>
</evidence>
<dbReference type="PIRSF" id="PIRSF005965">
    <property type="entry name" value="Chor_mut_AroH"/>
    <property type="match status" value="1"/>
</dbReference>
<dbReference type="EC" id="5.4.99.5" evidence="1 3"/>
<dbReference type="Proteomes" id="UP000636458">
    <property type="component" value="Unassembled WGS sequence"/>
</dbReference>
<organism evidence="4 5">
    <name type="scientific">Lacisediminihabitans changchengi</name>
    <dbReference type="NCBI Taxonomy" id="2787634"/>
    <lineage>
        <taxon>Bacteria</taxon>
        <taxon>Bacillati</taxon>
        <taxon>Actinomycetota</taxon>
        <taxon>Actinomycetes</taxon>
        <taxon>Micrococcales</taxon>
        <taxon>Microbacteriaceae</taxon>
        <taxon>Lacisediminihabitans</taxon>
    </lineage>
</organism>
<keyword evidence="5" id="KW-1185">Reference proteome</keyword>
<dbReference type="PANTHER" id="PTHR21164">
    <property type="entry name" value="CHORISMATE MUTASE"/>
    <property type="match status" value="1"/>
</dbReference>